<protein>
    <submittedName>
        <fullName evidence="1">Uncharacterized protein</fullName>
    </submittedName>
</protein>
<comment type="caution">
    <text evidence="1">The sequence shown here is derived from an EMBL/GenBank/DDBJ whole genome shotgun (WGS) entry which is preliminary data.</text>
</comment>
<organism evidence="1 2">
    <name type="scientific">Phialemonium thermophilum</name>
    <dbReference type="NCBI Taxonomy" id="223376"/>
    <lineage>
        <taxon>Eukaryota</taxon>
        <taxon>Fungi</taxon>
        <taxon>Dikarya</taxon>
        <taxon>Ascomycota</taxon>
        <taxon>Pezizomycotina</taxon>
        <taxon>Sordariomycetes</taxon>
        <taxon>Sordariomycetidae</taxon>
        <taxon>Cephalothecales</taxon>
        <taxon>Cephalothecaceae</taxon>
        <taxon>Phialemonium</taxon>
    </lineage>
</organism>
<evidence type="ECO:0000313" key="1">
    <source>
        <dbReference type="EMBL" id="KAL1852494.1"/>
    </source>
</evidence>
<evidence type="ECO:0000313" key="2">
    <source>
        <dbReference type="Proteomes" id="UP001586593"/>
    </source>
</evidence>
<dbReference type="EMBL" id="JAZHXJ010000738">
    <property type="protein sequence ID" value="KAL1852494.1"/>
    <property type="molecule type" value="Genomic_DNA"/>
</dbReference>
<accession>A0ABR3W3Z7</accession>
<gene>
    <name evidence="1" type="ORF">VTK73DRAFT_9189</name>
</gene>
<keyword evidence="2" id="KW-1185">Reference proteome</keyword>
<proteinExistence type="predicted"/>
<name>A0ABR3W3Z7_9PEZI</name>
<dbReference type="Proteomes" id="UP001586593">
    <property type="component" value="Unassembled WGS sequence"/>
</dbReference>
<reference evidence="1 2" key="1">
    <citation type="journal article" date="2024" name="Commun. Biol.">
        <title>Comparative genomic analysis of thermophilic fungi reveals convergent evolutionary adaptations and gene losses.</title>
        <authorList>
            <person name="Steindorff A.S."/>
            <person name="Aguilar-Pontes M.V."/>
            <person name="Robinson A.J."/>
            <person name="Andreopoulos B."/>
            <person name="LaButti K."/>
            <person name="Kuo A."/>
            <person name="Mondo S."/>
            <person name="Riley R."/>
            <person name="Otillar R."/>
            <person name="Haridas S."/>
            <person name="Lipzen A."/>
            <person name="Grimwood J."/>
            <person name="Schmutz J."/>
            <person name="Clum A."/>
            <person name="Reid I.D."/>
            <person name="Moisan M.C."/>
            <person name="Butler G."/>
            <person name="Nguyen T.T.M."/>
            <person name="Dewar K."/>
            <person name="Conant G."/>
            <person name="Drula E."/>
            <person name="Henrissat B."/>
            <person name="Hansel C."/>
            <person name="Singer S."/>
            <person name="Hutchinson M.I."/>
            <person name="de Vries R.P."/>
            <person name="Natvig D.O."/>
            <person name="Powell A.J."/>
            <person name="Tsang A."/>
            <person name="Grigoriev I.V."/>
        </authorList>
    </citation>
    <scope>NUCLEOTIDE SEQUENCE [LARGE SCALE GENOMIC DNA]</scope>
    <source>
        <strain evidence="1 2">ATCC 24622</strain>
    </source>
</reference>
<sequence>MAEISWAQQAVDRFFEGRKHPCKARCDIMARSVAGASDVRDVDTPGSMSYTVVCTGCAGGKDLVVSFREPEAHLDPDLGRLARTIHGDLVPEASRHGEVEGSRPPLGIYTMPYLQGISCLDALGCQVEMDASTEERHACFSRHLAR</sequence>